<evidence type="ECO:0000313" key="3">
    <source>
        <dbReference type="Proteomes" id="UP000197290"/>
    </source>
</evidence>
<name>A0A245ZPI1_9SPHN</name>
<keyword evidence="1" id="KW-0732">Signal</keyword>
<accession>A0A245ZPI1</accession>
<dbReference type="Proteomes" id="UP000197290">
    <property type="component" value="Unassembled WGS sequence"/>
</dbReference>
<feature type="chain" id="PRO_5012964429" evidence="1">
    <location>
        <begin position="23"/>
        <end position="414"/>
    </location>
</feature>
<gene>
    <name evidence="2" type="ORF">SPDO_16520</name>
</gene>
<comment type="caution">
    <text evidence="2">The sequence shown here is derived from an EMBL/GenBank/DDBJ whole genome shotgun (WGS) entry which is preliminary data.</text>
</comment>
<dbReference type="EMBL" id="NBBI01000002">
    <property type="protein sequence ID" value="OWK31642.1"/>
    <property type="molecule type" value="Genomic_DNA"/>
</dbReference>
<dbReference type="SUPFAM" id="SSF56935">
    <property type="entry name" value="Porins"/>
    <property type="match status" value="1"/>
</dbReference>
<organism evidence="2 3">
    <name type="scientific">Sphingomonas dokdonensis</name>
    <dbReference type="NCBI Taxonomy" id="344880"/>
    <lineage>
        <taxon>Bacteria</taxon>
        <taxon>Pseudomonadati</taxon>
        <taxon>Pseudomonadota</taxon>
        <taxon>Alphaproteobacteria</taxon>
        <taxon>Sphingomonadales</taxon>
        <taxon>Sphingomonadaceae</taxon>
        <taxon>Sphingomonas</taxon>
    </lineage>
</organism>
<protein>
    <submittedName>
        <fullName evidence="2">Uncharacterized protein</fullName>
    </submittedName>
</protein>
<evidence type="ECO:0000256" key="1">
    <source>
        <dbReference type="SAM" id="SignalP"/>
    </source>
</evidence>
<keyword evidence="3" id="KW-1185">Reference proteome</keyword>
<proteinExistence type="predicted"/>
<dbReference type="AlphaFoldDB" id="A0A245ZPI1"/>
<feature type="signal peptide" evidence="1">
    <location>
        <begin position="1"/>
        <end position="22"/>
    </location>
</feature>
<sequence length="414" mass="44914">MRAGLATLLTGSALLLPYQAGAQIASLPERMFETPERAVILTVSQDIFYDSNVSRGSDASAALRGIKNEDVRAAPTAALNMVLPRGGALITVQGSAGYDAYARNHSLNRERLSIRTESQVPVAFCAVAPELAYSRRQIDLIDLGAPDGVIDAAARNVQTVKEALGGVTCGPQFGLRPSGHIGYVNTRTDTRGARQQEVRETRYGSALNYVHPSVGIIALFARRRDVIYDRQRQFFPGRLSSVSITNAGLRVDRRLGTRLQLVASLSYADLASAVNPPGAKNFDGLNWDVSATLCLGGRLLLTTETDRAITISPGFSAETVRQTNYAGSLSYALTPLVQVTASVSRADRVFRLAPRSAFGITKDRLDTAAIRLAYTKRQVTFSLRGSYQRRDSDNDLFDYKGAQALLSIGYAFER</sequence>
<evidence type="ECO:0000313" key="2">
    <source>
        <dbReference type="EMBL" id="OWK31642.1"/>
    </source>
</evidence>
<reference evidence="2 3" key="1">
    <citation type="submission" date="2017-03" db="EMBL/GenBank/DDBJ databases">
        <title>Genome sequence of Sphingomonas dokdonensis DSM 21029.</title>
        <authorList>
            <person name="Poehlein A."/>
            <person name="Wuebbeler J.H."/>
            <person name="Steinbuechel A."/>
            <person name="Daniel R."/>
        </authorList>
    </citation>
    <scope>NUCLEOTIDE SEQUENCE [LARGE SCALE GENOMIC DNA]</scope>
    <source>
        <strain evidence="2 3">DSM 21029</strain>
    </source>
</reference>